<dbReference type="Proteomes" id="UP000800097">
    <property type="component" value="Unassembled WGS sequence"/>
</dbReference>
<evidence type="ECO:0000256" key="9">
    <source>
        <dbReference type="ARBA" id="ARBA00023033"/>
    </source>
</evidence>
<dbReference type="Gene3D" id="2.70.50.70">
    <property type="match status" value="1"/>
</dbReference>
<keyword evidence="10 15" id="KW-1015">Disulfide bond</keyword>
<comment type="function">
    <text evidence="15">Lytic polysaccharide monooxygenase (LMPO) that depolymerizes crystalline and amorphous polysaccharides via the oxidation of scissile alpha- or beta-(1-4)-glycosidic bonds, yielding C1 and/or C4 oxidation products. Catalysis by LPMOs requires the reduction of the active-site copper from Cu(II) to Cu(I) by a reducing agent and H(2)O(2) or O(2) as a cosubstrate.</text>
</comment>
<evidence type="ECO:0000256" key="5">
    <source>
        <dbReference type="ARBA" id="ARBA00022729"/>
    </source>
</evidence>
<keyword evidence="3 15" id="KW-0964">Secreted</keyword>
<dbReference type="PANTHER" id="PTHR33353:SF18">
    <property type="entry name" value="ENDOGLUCANASE II"/>
    <property type="match status" value="1"/>
</dbReference>
<name>A0A6A6J4C2_WESOR</name>
<proteinExistence type="inferred from homology"/>
<comment type="catalytic activity">
    <reaction evidence="14 15">
        <text>[(1-&gt;4)-beta-D-glucosyl]n+m + reduced acceptor + O2 = 4-dehydro-beta-D-glucosyl-[(1-&gt;4)-beta-D-glucosyl]n-1 + [(1-&gt;4)-beta-D-glucosyl]m + acceptor + H2O.</text>
        <dbReference type="EC" id="1.14.99.56"/>
    </reaction>
</comment>
<comment type="domain">
    <text evidence="15">Has a modular structure: an endo-beta-1,4-glucanase catalytic module at the N-terminus, a linker rich in serines and threonines, and a C-terminal carbohydrate-binding module (CBM).</text>
</comment>
<feature type="compositionally biased region" description="Basic and acidic residues" evidence="16">
    <location>
        <begin position="56"/>
        <end position="65"/>
    </location>
</feature>
<evidence type="ECO:0000256" key="10">
    <source>
        <dbReference type="ARBA" id="ARBA00023157"/>
    </source>
</evidence>
<gene>
    <name evidence="19" type="ORF">EI97DRAFT_487551</name>
</gene>
<evidence type="ECO:0000256" key="6">
    <source>
        <dbReference type="ARBA" id="ARBA00023001"/>
    </source>
</evidence>
<sequence length="249" mass="25926">MKLSASLALAAVASSATAHTIFTNVNNNGIGEGVRVPSYNGPITNVQYPKSPIDSKAADNGDRSNDVVCNGGPNPTQSTDKVIDLQAGSQVTLQWRYTLQTAAGGQVIDASHKGPVMAYMKKVSNAKTDSGVGGGWFKIYEDGFDGSKWGVDRLIANGGKQVVTIPQCIAPGQYLLRGELIALHNAGSTGGAQLYMECAQVNILGGSASKTPSTVSFPGAYSANDKGILYNLYSGQKTYTAPGPAVFKC</sequence>
<evidence type="ECO:0000313" key="19">
    <source>
        <dbReference type="EMBL" id="KAF2271431.1"/>
    </source>
</evidence>
<dbReference type="EC" id="1.14.99.56" evidence="15"/>
<feature type="chain" id="PRO_5025661093" description="AA9 family lytic polysaccharide monooxygenase" evidence="17">
    <location>
        <begin position="19"/>
        <end position="249"/>
    </location>
</feature>
<comment type="similarity">
    <text evidence="13">Belongs to the polysaccharide monooxygenase AA9 family.</text>
</comment>
<keyword evidence="11 15" id="KW-0119">Carbohydrate metabolism</keyword>
<keyword evidence="9" id="KW-0503">Monooxygenase</keyword>
<organism evidence="19 20">
    <name type="scientific">Westerdykella ornata</name>
    <dbReference type="NCBI Taxonomy" id="318751"/>
    <lineage>
        <taxon>Eukaryota</taxon>
        <taxon>Fungi</taxon>
        <taxon>Dikarya</taxon>
        <taxon>Ascomycota</taxon>
        <taxon>Pezizomycotina</taxon>
        <taxon>Dothideomycetes</taxon>
        <taxon>Pleosporomycetidae</taxon>
        <taxon>Pleosporales</taxon>
        <taxon>Sporormiaceae</taxon>
        <taxon>Westerdykella</taxon>
    </lineage>
</organism>
<evidence type="ECO:0000256" key="8">
    <source>
        <dbReference type="ARBA" id="ARBA00023008"/>
    </source>
</evidence>
<evidence type="ECO:0000256" key="13">
    <source>
        <dbReference type="ARBA" id="ARBA00044502"/>
    </source>
</evidence>
<dbReference type="GO" id="GO:0030245">
    <property type="term" value="P:cellulose catabolic process"/>
    <property type="evidence" value="ECO:0007669"/>
    <property type="project" value="UniProtKB-UniRule"/>
</dbReference>
<evidence type="ECO:0000256" key="12">
    <source>
        <dbReference type="ARBA" id="ARBA00023326"/>
    </source>
</evidence>
<accession>A0A6A6J4C2</accession>
<protein>
    <recommendedName>
        <fullName evidence="15">AA9 family lytic polysaccharide monooxygenase</fullName>
        <ecNumber evidence="15">1.14.99.56</ecNumber>
    </recommendedName>
    <alternativeName>
        <fullName evidence="15">Endo-beta-1,4-glucanase</fullName>
    </alternativeName>
    <alternativeName>
        <fullName evidence="15">Glycosyl hydrolase 61 family protein</fullName>
    </alternativeName>
</protein>
<evidence type="ECO:0000256" key="17">
    <source>
        <dbReference type="SAM" id="SignalP"/>
    </source>
</evidence>
<keyword evidence="7" id="KW-0560">Oxidoreductase</keyword>
<dbReference type="CDD" id="cd21175">
    <property type="entry name" value="LPMO_AA9"/>
    <property type="match status" value="1"/>
</dbReference>
<evidence type="ECO:0000256" key="1">
    <source>
        <dbReference type="ARBA" id="ARBA00001973"/>
    </source>
</evidence>
<evidence type="ECO:0000256" key="11">
    <source>
        <dbReference type="ARBA" id="ARBA00023277"/>
    </source>
</evidence>
<dbReference type="GO" id="GO:0005576">
    <property type="term" value="C:extracellular region"/>
    <property type="evidence" value="ECO:0007669"/>
    <property type="project" value="UniProtKB-SubCell"/>
</dbReference>
<keyword evidence="6 15" id="KW-0136">Cellulose degradation</keyword>
<comment type="subcellular location">
    <subcellularLocation>
        <location evidence="2 15">Secreted</location>
    </subcellularLocation>
</comment>
<evidence type="ECO:0000313" key="20">
    <source>
        <dbReference type="Proteomes" id="UP000800097"/>
    </source>
</evidence>
<dbReference type="Pfam" id="PF03443">
    <property type="entry name" value="AA9"/>
    <property type="match status" value="1"/>
</dbReference>
<evidence type="ECO:0000256" key="16">
    <source>
        <dbReference type="SAM" id="MobiDB-lite"/>
    </source>
</evidence>
<dbReference type="GO" id="GO:0004497">
    <property type="term" value="F:monooxygenase activity"/>
    <property type="evidence" value="ECO:0007669"/>
    <property type="project" value="UniProtKB-KW"/>
</dbReference>
<evidence type="ECO:0000256" key="2">
    <source>
        <dbReference type="ARBA" id="ARBA00004613"/>
    </source>
</evidence>
<keyword evidence="20" id="KW-1185">Reference proteome</keyword>
<feature type="region of interest" description="Disordered" evidence="16">
    <location>
        <begin position="45"/>
        <end position="78"/>
    </location>
</feature>
<evidence type="ECO:0000259" key="18">
    <source>
        <dbReference type="Pfam" id="PF03443"/>
    </source>
</evidence>
<dbReference type="GO" id="GO:0046872">
    <property type="term" value="F:metal ion binding"/>
    <property type="evidence" value="ECO:0007669"/>
    <property type="project" value="UniProtKB-KW"/>
</dbReference>
<keyword evidence="8" id="KW-0186">Copper</keyword>
<dbReference type="GO" id="GO:0030248">
    <property type="term" value="F:cellulose binding"/>
    <property type="evidence" value="ECO:0007669"/>
    <property type="project" value="UniProtKB-UniRule"/>
</dbReference>
<reference evidence="19" key="1">
    <citation type="journal article" date="2020" name="Stud. Mycol.">
        <title>101 Dothideomycetes genomes: a test case for predicting lifestyles and emergence of pathogens.</title>
        <authorList>
            <person name="Haridas S."/>
            <person name="Albert R."/>
            <person name="Binder M."/>
            <person name="Bloem J."/>
            <person name="Labutti K."/>
            <person name="Salamov A."/>
            <person name="Andreopoulos B."/>
            <person name="Baker S."/>
            <person name="Barry K."/>
            <person name="Bills G."/>
            <person name="Bluhm B."/>
            <person name="Cannon C."/>
            <person name="Castanera R."/>
            <person name="Culley D."/>
            <person name="Daum C."/>
            <person name="Ezra D."/>
            <person name="Gonzalez J."/>
            <person name="Henrissat B."/>
            <person name="Kuo A."/>
            <person name="Liang C."/>
            <person name="Lipzen A."/>
            <person name="Lutzoni F."/>
            <person name="Magnuson J."/>
            <person name="Mondo S."/>
            <person name="Nolan M."/>
            <person name="Ohm R."/>
            <person name="Pangilinan J."/>
            <person name="Park H.-J."/>
            <person name="Ramirez L."/>
            <person name="Alfaro M."/>
            <person name="Sun H."/>
            <person name="Tritt A."/>
            <person name="Yoshinaga Y."/>
            <person name="Zwiers L.-H."/>
            <person name="Turgeon B."/>
            <person name="Goodwin S."/>
            <person name="Spatafora J."/>
            <person name="Crous P."/>
            <person name="Grigoriev I."/>
        </authorList>
    </citation>
    <scope>NUCLEOTIDE SEQUENCE</scope>
    <source>
        <strain evidence="19">CBS 379.55</strain>
    </source>
</reference>
<dbReference type="InterPro" id="IPR049892">
    <property type="entry name" value="AA9"/>
</dbReference>
<evidence type="ECO:0000256" key="3">
    <source>
        <dbReference type="ARBA" id="ARBA00022525"/>
    </source>
</evidence>
<feature type="signal peptide" evidence="17">
    <location>
        <begin position="1"/>
        <end position="18"/>
    </location>
</feature>
<evidence type="ECO:0000256" key="7">
    <source>
        <dbReference type="ARBA" id="ARBA00023002"/>
    </source>
</evidence>
<evidence type="ECO:0000256" key="4">
    <source>
        <dbReference type="ARBA" id="ARBA00022723"/>
    </source>
</evidence>
<comment type="cofactor">
    <cofactor evidence="1">
        <name>Cu(2+)</name>
        <dbReference type="ChEBI" id="CHEBI:29036"/>
    </cofactor>
</comment>
<dbReference type="PANTHER" id="PTHR33353">
    <property type="entry name" value="PUTATIVE (AFU_ORTHOLOGUE AFUA_1G12560)-RELATED"/>
    <property type="match status" value="1"/>
</dbReference>
<dbReference type="AlphaFoldDB" id="A0A6A6J4C2"/>
<dbReference type="OrthoDB" id="5558646at2759"/>
<dbReference type="GO" id="GO:0008810">
    <property type="term" value="F:cellulase activity"/>
    <property type="evidence" value="ECO:0007669"/>
    <property type="project" value="UniProtKB-UniRule"/>
</dbReference>
<dbReference type="EMBL" id="ML986542">
    <property type="protein sequence ID" value="KAF2271431.1"/>
    <property type="molecule type" value="Genomic_DNA"/>
</dbReference>
<dbReference type="RefSeq" id="XP_033648970.1">
    <property type="nucleotide sequence ID" value="XM_033802182.1"/>
</dbReference>
<dbReference type="GeneID" id="54555357"/>
<evidence type="ECO:0000256" key="14">
    <source>
        <dbReference type="ARBA" id="ARBA00045077"/>
    </source>
</evidence>
<keyword evidence="5 17" id="KW-0732">Signal</keyword>
<keyword evidence="12 15" id="KW-0624">Polysaccharide degradation</keyword>
<feature type="domain" description="Auxiliary Activity family 9 catalytic" evidence="18">
    <location>
        <begin position="19"/>
        <end position="237"/>
    </location>
</feature>
<evidence type="ECO:0000256" key="15">
    <source>
        <dbReference type="RuleBase" id="RU368122"/>
    </source>
</evidence>
<keyword evidence="4" id="KW-0479">Metal-binding</keyword>
<dbReference type="InterPro" id="IPR005103">
    <property type="entry name" value="AA9_LPMO"/>
</dbReference>